<evidence type="ECO:0000256" key="1">
    <source>
        <dbReference type="ARBA" id="ARBA00010457"/>
    </source>
</evidence>
<accession>A0A383RBC9</accession>
<feature type="domain" description="Superoxide dismutase copper/zinc binding" evidence="6">
    <location>
        <begin position="46"/>
        <end position="177"/>
    </location>
</feature>
<dbReference type="EC" id="1.15.1.1" evidence="3"/>
<evidence type="ECO:0000313" key="7">
    <source>
        <dbReference type="EMBL" id="SYX84270.1"/>
    </source>
</evidence>
<feature type="signal peptide" evidence="5">
    <location>
        <begin position="1"/>
        <end position="26"/>
    </location>
</feature>
<dbReference type="Gene3D" id="2.60.40.200">
    <property type="entry name" value="Superoxide dismutase, copper/zinc binding domain"/>
    <property type="match status" value="1"/>
</dbReference>
<protein>
    <recommendedName>
        <fullName evidence="3">Superoxide dismutase [Cu-Zn]</fullName>
        <ecNumber evidence="3">1.15.1.1</ecNumber>
    </recommendedName>
</protein>
<comment type="cofactor">
    <cofactor evidence="3">
        <name>Zn(2+)</name>
        <dbReference type="ChEBI" id="CHEBI:29105"/>
    </cofactor>
    <text evidence="3">Binds 1 zinc ion per subunit.</text>
</comment>
<dbReference type="Proteomes" id="UP000304148">
    <property type="component" value="Chromosome"/>
</dbReference>
<organism evidence="7 8">
    <name type="scientific">Paenibacillus alvei</name>
    <name type="common">Bacillus alvei</name>
    <dbReference type="NCBI Taxonomy" id="44250"/>
    <lineage>
        <taxon>Bacteria</taxon>
        <taxon>Bacillati</taxon>
        <taxon>Bacillota</taxon>
        <taxon>Bacilli</taxon>
        <taxon>Bacillales</taxon>
        <taxon>Paenibacillaceae</taxon>
        <taxon>Paenibacillus</taxon>
    </lineage>
</organism>
<comment type="function">
    <text evidence="2">Destroys radicals which are normally produced within the cells and which are toxic to biological systems. May play a role in favoring mycobacterial survival in phagocytes.</text>
</comment>
<dbReference type="EMBL" id="LS992241">
    <property type="protein sequence ID" value="SYX84270.1"/>
    <property type="molecule type" value="Genomic_DNA"/>
</dbReference>
<dbReference type="InterPro" id="IPR024134">
    <property type="entry name" value="SOD_Cu/Zn_/chaperone"/>
</dbReference>
<dbReference type="InterPro" id="IPR001424">
    <property type="entry name" value="SOD_Cu_Zn_dom"/>
</dbReference>
<keyword evidence="3" id="KW-0186">Copper</keyword>
<dbReference type="GO" id="GO:0004784">
    <property type="term" value="F:superoxide dismutase activity"/>
    <property type="evidence" value="ECO:0007669"/>
    <property type="project" value="UniProtKB-EC"/>
</dbReference>
<dbReference type="GO" id="GO:0005507">
    <property type="term" value="F:copper ion binding"/>
    <property type="evidence" value="ECO:0007669"/>
    <property type="project" value="InterPro"/>
</dbReference>
<dbReference type="PROSITE" id="PS51257">
    <property type="entry name" value="PROKAR_LIPOPROTEIN"/>
    <property type="match status" value="1"/>
</dbReference>
<evidence type="ECO:0000256" key="3">
    <source>
        <dbReference type="RuleBase" id="RU000393"/>
    </source>
</evidence>
<feature type="chain" id="PRO_5038361720" description="Superoxide dismutase [Cu-Zn]" evidence="5">
    <location>
        <begin position="27"/>
        <end position="178"/>
    </location>
</feature>
<sequence>MKKFVFACLLTSCLLLSACVAKETMAGVKSPSVNVNIINTKGDSIGTAQLTQVDNKVQMAIDVQGLTPGKHGIHFHAVGRCDTPDFKSAEAHLNPTHKEHGFENPKGYHSGDLPNLEVGEDGKAQATFTTEMVTLEKDKPNSLLKSGGTALIIHAQPDDYKTDPSGNSGDRIACGVIQ</sequence>
<dbReference type="Pfam" id="PF00080">
    <property type="entry name" value="Sod_Cu"/>
    <property type="match status" value="1"/>
</dbReference>
<comment type="catalytic activity">
    <reaction evidence="3">
        <text>2 superoxide + 2 H(+) = H2O2 + O2</text>
        <dbReference type="Rhea" id="RHEA:20696"/>
        <dbReference type="ChEBI" id="CHEBI:15378"/>
        <dbReference type="ChEBI" id="CHEBI:15379"/>
        <dbReference type="ChEBI" id="CHEBI:16240"/>
        <dbReference type="ChEBI" id="CHEBI:18421"/>
        <dbReference type="EC" id="1.15.1.1"/>
    </reaction>
</comment>
<gene>
    <name evidence="7" type="primary">sodC</name>
    <name evidence="7" type="ORF">PBLR_12692</name>
</gene>
<evidence type="ECO:0000259" key="6">
    <source>
        <dbReference type="Pfam" id="PF00080"/>
    </source>
</evidence>
<reference evidence="8" key="1">
    <citation type="submission" date="2018-08" db="EMBL/GenBank/DDBJ databases">
        <authorList>
            <person name="Chevrot R."/>
        </authorList>
    </citation>
    <scope>NUCLEOTIDE SEQUENCE [LARGE SCALE GENOMIC DNA]</scope>
</reference>
<evidence type="ECO:0000313" key="8">
    <source>
        <dbReference type="Proteomes" id="UP000304148"/>
    </source>
</evidence>
<keyword evidence="3 7" id="KW-0560">Oxidoreductase</keyword>
<dbReference type="InterPro" id="IPR036423">
    <property type="entry name" value="SOD-like_Cu/Zn_dom_sf"/>
</dbReference>
<dbReference type="PROSITE" id="PS00332">
    <property type="entry name" value="SOD_CU_ZN_2"/>
    <property type="match status" value="1"/>
</dbReference>
<keyword evidence="3" id="KW-0862">Zinc</keyword>
<evidence type="ECO:0000256" key="2">
    <source>
        <dbReference type="ARBA" id="ARBA00024900"/>
    </source>
</evidence>
<dbReference type="CDD" id="cd00305">
    <property type="entry name" value="Cu-Zn_Superoxide_Dismutase"/>
    <property type="match status" value="1"/>
</dbReference>
<keyword evidence="5" id="KW-0732">Signal</keyword>
<feature type="region of interest" description="Disordered" evidence="4">
    <location>
        <begin position="157"/>
        <end position="178"/>
    </location>
</feature>
<name>A0A383RBC9_PAEAL</name>
<keyword evidence="3" id="KW-0479">Metal-binding</keyword>
<dbReference type="InterPro" id="IPR018152">
    <property type="entry name" value="SOD_Cu/Zn_BS"/>
</dbReference>
<evidence type="ECO:0000256" key="4">
    <source>
        <dbReference type="SAM" id="MobiDB-lite"/>
    </source>
</evidence>
<comment type="cofactor">
    <cofactor evidence="3">
        <name>Cu cation</name>
        <dbReference type="ChEBI" id="CHEBI:23378"/>
    </cofactor>
    <text evidence="3">Binds 1 copper ion per subunit.</text>
</comment>
<dbReference type="RefSeq" id="WP_138186230.1">
    <property type="nucleotide sequence ID" value="NZ_LS992241.1"/>
</dbReference>
<dbReference type="AlphaFoldDB" id="A0A383RBC9"/>
<comment type="similarity">
    <text evidence="1 3">Belongs to the Cu-Zn superoxide dismutase family.</text>
</comment>
<proteinExistence type="inferred from homology"/>
<evidence type="ECO:0000256" key="5">
    <source>
        <dbReference type="SAM" id="SignalP"/>
    </source>
</evidence>
<dbReference type="PANTHER" id="PTHR10003">
    <property type="entry name" value="SUPEROXIDE DISMUTASE CU-ZN -RELATED"/>
    <property type="match status" value="1"/>
</dbReference>
<dbReference type="SUPFAM" id="SSF49329">
    <property type="entry name" value="Cu,Zn superoxide dismutase-like"/>
    <property type="match status" value="1"/>
</dbReference>